<dbReference type="GO" id="GO:0005524">
    <property type="term" value="F:ATP binding"/>
    <property type="evidence" value="ECO:0007669"/>
    <property type="project" value="UniProtKB-KW"/>
</dbReference>
<dbReference type="InterPro" id="IPR002197">
    <property type="entry name" value="HTH_Fis"/>
</dbReference>
<keyword evidence="5" id="KW-0804">Transcription</keyword>
<dbReference type="FunFam" id="3.40.50.300:FF:000006">
    <property type="entry name" value="DNA-binding transcriptional regulator NtrC"/>
    <property type="match status" value="1"/>
</dbReference>
<keyword evidence="3" id="KW-0805">Transcription regulation</keyword>
<evidence type="ECO:0000259" key="6">
    <source>
        <dbReference type="PROSITE" id="PS50045"/>
    </source>
</evidence>
<dbReference type="Gene3D" id="1.10.8.60">
    <property type="match status" value="1"/>
</dbReference>
<dbReference type="InterPro" id="IPR058031">
    <property type="entry name" value="AAA_lid_NorR"/>
</dbReference>
<evidence type="ECO:0000313" key="7">
    <source>
        <dbReference type="EMBL" id="VAX30013.1"/>
    </source>
</evidence>
<dbReference type="CDD" id="cd00130">
    <property type="entry name" value="PAS"/>
    <property type="match status" value="1"/>
</dbReference>
<sequence>MQTSQNTHTKGFHSDILDGISEPLIVIDKNFTIDYVNQTASADTQINALGKTCYKVFHERETPCEPCPCMDVFNQGKPFRKIKTFDHNGQVTSKELCAYPIFGENGEISHAIEIVRDVLQTQKKETNISSRTEGFQFKKNGFLPDQIEETSFCGMIGRSKKMRALFQMIRLVAPSSATVLIYGESGTGKERVAQAIHQMSSRRQHPFVAIDCGALPEALLESELFGHVKGAFTGAISHKKGLFEEAEGGTLFLDEISDTSLVFQSKLLRVLQEGEARPVGGNRSIKVNVRMIAATNRSLKEGIAKKTFREDLYYRLAVMPIMIPPLRGRLDDIPLLVEYFIQRYTQKNSKGLMHLSKEASEVLLRMPWKGNVRELENVIERGVLVSQKQEIALESLLIEEEVTSLGSAPSTSLFSATQEVMSKVERERIIESLQECKGNKSKAARLLGISRASFYNKLKRYQIPVSL</sequence>
<dbReference type="PANTHER" id="PTHR32071:SF117">
    <property type="entry name" value="PTS-DEPENDENT DIHYDROXYACETONE KINASE OPERON REGULATORY PROTEIN-RELATED"/>
    <property type="match status" value="1"/>
</dbReference>
<dbReference type="InterPro" id="IPR002078">
    <property type="entry name" value="Sigma_54_int"/>
</dbReference>
<name>A0A3B1CZU4_9ZZZZ</name>
<dbReference type="InterPro" id="IPR025943">
    <property type="entry name" value="Sigma_54_int_dom_ATP-bd_2"/>
</dbReference>
<dbReference type="GO" id="GO:0006355">
    <property type="term" value="P:regulation of DNA-templated transcription"/>
    <property type="evidence" value="ECO:0007669"/>
    <property type="project" value="InterPro"/>
</dbReference>
<dbReference type="Pfam" id="PF02954">
    <property type="entry name" value="HTH_8"/>
    <property type="match status" value="1"/>
</dbReference>
<accession>A0A3B1CZU4</accession>
<evidence type="ECO:0000256" key="3">
    <source>
        <dbReference type="ARBA" id="ARBA00023015"/>
    </source>
</evidence>
<dbReference type="SUPFAM" id="SSF52540">
    <property type="entry name" value="P-loop containing nucleoside triphosphate hydrolases"/>
    <property type="match status" value="1"/>
</dbReference>
<evidence type="ECO:0000256" key="4">
    <source>
        <dbReference type="ARBA" id="ARBA00023125"/>
    </source>
</evidence>
<dbReference type="SUPFAM" id="SSF55785">
    <property type="entry name" value="PYP-like sensor domain (PAS domain)"/>
    <property type="match status" value="1"/>
</dbReference>
<dbReference type="InterPro" id="IPR027417">
    <property type="entry name" value="P-loop_NTPase"/>
</dbReference>
<evidence type="ECO:0000256" key="1">
    <source>
        <dbReference type="ARBA" id="ARBA00022741"/>
    </source>
</evidence>
<dbReference type="SMART" id="SM00382">
    <property type="entry name" value="AAA"/>
    <property type="match status" value="1"/>
</dbReference>
<proteinExistence type="predicted"/>
<dbReference type="PROSITE" id="PS00675">
    <property type="entry name" value="SIGMA54_INTERACT_1"/>
    <property type="match status" value="1"/>
</dbReference>
<dbReference type="InterPro" id="IPR013656">
    <property type="entry name" value="PAS_4"/>
</dbReference>
<dbReference type="InterPro" id="IPR003593">
    <property type="entry name" value="AAA+_ATPase"/>
</dbReference>
<dbReference type="InterPro" id="IPR009057">
    <property type="entry name" value="Homeodomain-like_sf"/>
</dbReference>
<feature type="domain" description="Sigma-54 factor interaction" evidence="6">
    <location>
        <begin position="155"/>
        <end position="384"/>
    </location>
</feature>
<keyword evidence="4" id="KW-0238">DNA-binding</keyword>
<dbReference type="Gene3D" id="1.10.10.60">
    <property type="entry name" value="Homeodomain-like"/>
    <property type="match status" value="1"/>
</dbReference>
<dbReference type="Gene3D" id="3.40.50.300">
    <property type="entry name" value="P-loop containing nucleotide triphosphate hydrolases"/>
    <property type="match status" value="1"/>
</dbReference>
<dbReference type="InterPro" id="IPR025662">
    <property type="entry name" value="Sigma_54_int_dom_ATP-bd_1"/>
</dbReference>
<dbReference type="PANTHER" id="PTHR32071">
    <property type="entry name" value="TRANSCRIPTIONAL REGULATORY PROTEIN"/>
    <property type="match status" value="1"/>
</dbReference>
<dbReference type="AlphaFoldDB" id="A0A3B1CZU4"/>
<evidence type="ECO:0000256" key="5">
    <source>
        <dbReference type="ARBA" id="ARBA00023163"/>
    </source>
</evidence>
<dbReference type="Pfam" id="PF00158">
    <property type="entry name" value="Sigma54_activat"/>
    <property type="match status" value="1"/>
</dbReference>
<dbReference type="CDD" id="cd00009">
    <property type="entry name" value="AAA"/>
    <property type="match status" value="1"/>
</dbReference>
<dbReference type="InterPro" id="IPR035965">
    <property type="entry name" value="PAS-like_dom_sf"/>
</dbReference>
<dbReference type="Pfam" id="PF08448">
    <property type="entry name" value="PAS_4"/>
    <property type="match status" value="1"/>
</dbReference>
<dbReference type="EMBL" id="UOGF01000058">
    <property type="protein sequence ID" value="VAX30013.1"/>
    <property type="molecule type" value="Genomic_DNA"/>
</dbReference>
<organism evidence="7">
    <name type="scientific">hydrothermal vent metagenome</name>
    <dbReference type="NCBI Taxonomy" id="652676"/>
    <lineage>
        <taxon>unclassified sequences</taxon>
        <taxon>metagenomes</taxon>
        <taxon>ecological metagenomes</taxon>
    </lineage>
</organism>
<reference evidence="7" key="1">
    <citation type="submission" date="2018-06" db="EMBL/GenBank/DDBJ databases">
        <authorList>
            <person name="Zhirakovskaya E."/>
        </authorList>
    </citation>
    <scope>NUCLEOTIDE SEQUENCE</scope>
</reference>
<gene>
    <name evidence="7" type="ORF">MNBD_NITROSPIRAE01-2105</name>
</gene>
<dbReference type="SUPFAM" id="SSF46689">
    <property type="entry name" value="Homeodomain-like"/>
    <property type="match status" value="1"/>
</dbReference>
<dbReference type="Pfam" id="PF25601">
    <property type="entry name" value="AAA_lid_14"/>
    <property type="match status" value="1"/>
</dbReference>
<protein>
    <submittedName>
        <fullName evidence="7">Response regulator of zinc sigma-54-dependent two-component system</fullName>
    </submittedName>
</protein>
<dbReference type="InterPro" id="IPR000014">
    <property type="entry name" value="PAS"/>
</dbReference>
<dbReference type="Gene3D" id="3.30.450.20">
    <property type="entry name" value="PAS domain"/>
    <property type="match status" value="1"/>
</dbReference>
<dbReference type="GO" id="GO:0043565">
    <property type="term" value="F:sequence-specific DNA binding"/>
    <property type="evidence" value="ECO:0007669"/>
    <property type="project" value="InterPro"/>
</dbReference>
<keyword evidence="2" id="KW-0067">ATP-binding</keyword>
<dbReference type="PROSITE" id="PS50045">
    <property type="entry name" value="SIGMA54_INTERACT_4"/>
    <property type="match status" value="1"/>
</dbReference>
<evidence type="ECO:0000256" key="2">
    <source>
        <dbReference type="ARBA" id="ARBA00022840"/>
    </source>
</evidence>
<dbReference type="PRINTS" id="PR01590">
    <property type="entry name" value="HTHFIS"/>
</dbReference>
<dbReference type="PROSITE" id="PS00676">
    <property type="entry name" value="SIGMA54_INTERACT_2"/>
    <property type="match status" value="1"/>
</dbReference>
<keyword evidence="1" id="KW-0547">Nucleotide-binding</keyword>